<dbReference type="Proteomes" id="UP000694044">
    <property type="component" value="Unassembled WGS sequence"/>
</dbReference>
<proteinExistence type="predicted"/>
<feature type="region of interest" description="Disordered" evidence="1">
    <location>
        <begin position="1"/>
        <end position="30"/>
    </location>
</feature>
<dbReference type="OrthoDB" id="121413at2759"/>
<comment type="caution">
    <text evidence="2">The sequence shown here is derived from an EMBL/GenBank/DDBJ whole genome shotgun (WGS) entry which is preliminary data.</text>
</comment>
<dbReference type="EMBL" id="JAGDFM010001162">
    <property type="protein sequence ID" value="KAG7375449.1"/>
    <property type="molecule type" value="Genomic_DNA"/>
</dbReference>
<keyword evidence="3" id="KW-1185">Reference proteome</keyword>
<organism evidence="2 3">
    <name type="scientific">Phytophthora pseudosyringae</name>
    <dbReference type="NCBI Taxonomy" id="221518"/>
    <lineage>
        <taxon>Eukaryota</taxon>
        <taxon>Sar</taxon>
        <taxon>Stramenopiles</taxon>
        <taxon>Oomycota</taxon>
        <taxon>Peronosporomycetes</taxon>
        <taxon>Peronosporales</taxon>
        <taxon>Peronosporaceae</taxon>
        <taxon>Phytophthora</taxon>
    </lineage>
</organism>
<name>A0A8T1V5R2_9STRA</name>
<sequence length="566" mass="61951">MSGEPEPGCPGSELRTSFDPPFPSVSMPDTAVPRKRYLKLSLDEEGQRDRERLQRLREAIELITIVSVVDNKAFAKLLRVNTSMYEIVMPYQRCTHHPEWEFCLFGALSLQDLSVAQCPVTWGSLLGFPDNPWEYSPEFRAAMVKMEAMGLENALKPYDLTAFSLSWRVKISSAEISGSFVVDPPGESSRPFSDQFTSLFDAEVPPVFQLYATGSAPTVANLLKESHLATGSPAMARPASAQLISMDNLDFTGSDFPDMTMALARTAIRKFCLTVDDSKSVDTPQVAVNAGFLLSSLLCGRTTIGSCNAPSVTRHVMFDELSLSCGMVSDNCFAATCSAVAEMALISKVGCLQFLRVQSPSQNRLSWLVYALLWGKLCVPVETIQMRGICLTKATLESVKAVVKNRYPEPGLEDGVGGQTEYGFVSLEKESKLKLCGHEDSEVETLELSSASRFRACYDPVRNPGWVNVVVPGYGICRTQLGDGASNFLSLALLSFATVETGAFVAEFLQLIGRRLSVLTIETQFNRNSQEGPETQARLDLGVLAAACPYLEALVISRFNVSLCYP</sequence>
<accession>A0A8T1V5R2</accession>
<reference evidence="2" key="1">
    <citation type="submission" date="2021-02" db="EMBL/GenBank/DDBJ databases">
        <authorList>
            <person name="Palmer J.M."/>
        </authorList>
    </citation>
    <scope>NUCLEOTIDE SEQUENCE</scope>
    <source>
        <strain evidence="2">SCRP734</strain>
    </source>
</reference>
<evidence type="ECO:0000313" key="3">
    <source>
        <dbReference type="Proteomes" id="UP000694044"/>
    </source>
</evidence>
<protein>
    <submittedName>
        <fullName evidence="2">Uncharacterized protein</fullName>
    </submittedName>
</protein>
<evidence type="ECO:0000256" key="1">
    <source>
        <dbReference type="SAM" id="MobiDB-lite"/>
    </source>
</evidence>
<gene>
    <name evidence="2" type="ORF">PHYPSEUDO_001184</name>
</gene>
<dbReference type="AlphaFoldDB" id="A0A8T1V5R2"/>
<evidence type="ECO:0000313" key="2">
    <source>
        <dbReference type="EMBL" id="KAG7375449.1"/>
    </source>
</evidence>